<dbReference type="Proteomes" id="UP000596742">
    <property type="component" value="Unassembled WGS sequence"/>
</dbReference>
<comment type="caution">
    <text evidence="2">The sequence shown here is derived from an EMBL/GenBank/DDBJ whole genome shotgun (WGS) entry which is preliminary data.</text>
</comment>
<sequence length="142" mass="15584">MNFQTALAAVIVLCSYGDAQKFSLSRAGDQTLGQNEPIIWNNVETNLGFEMNGGNIRPLSKTSFFYFLHAHFTCTRAMTMVMKENANSIAFGSCSRRGTGVISIVRRLSVDSKISVRLFSSTGSNKAVRSRVTRFVGFALAN</sequence>
<dbReference type="AlphaFoldDB" id="A0A8B6FUY2"/>
<name>A0A8B6FUY2_MYTGA</name>
<keyword evidence="1" id="KW-0732">Signal</keyword>
<feature type="signal peptide" evidence="1">
    <location>
        <begin position="1"/>
        <end position="19"/>
    </location>
</feature>
<keyword evidence="3" id="KW-1185">Reference proteome</keyword>
<gene>
    <name evidence="2" type="ORF">MGAL_10B060286</name>
</gene>
<evidence type="ECO:0000313" key="3">
    <source>
        <dbReference type="Proteomes" id="UP000596742"/>
    </source>
</evidence>
<dbReference type="InterPro" id="IPR008983">
    <property type="entry name" value="Tumour_necrosis_fac-like_dom"/>
</dbReference>
<evidence type="ECO:0000313" key="2">
    <source>
        <dbReference type="EMBL" id="VDI53945.1"/>
    </source>
</evidence>
<reference evidence="2" key="1">
    <citation type="submission" date="2018-11" db="EMBL/GenBank/DDBJ databases">
        <authorList>
            <person name="Alioto T."/>
            <person name="Alioto T."/>
        </authorList>
    </citation>
    <scope>NUCLEOTIDE SEQUENCE</scope>
</reference>
<dbReference type="Gene3D" id="2.60.120.40">
    <property type="match status" value="1"/>
</dbReference>
<accession>A0A8B6FUY2</accession>
<proteinExistence type="predicted"/>
<organism evidence="2 3">
    <name type="scientific">Mytilus galloprovincialis</name>
    <name type="common">Mediterranean mussel</name>
    <dbReference type="NCBI Taxonomy" id="29158"/>
    <lineage>
        <taxon>Eukaryota</taxon>
        <taxon>Metazoa</taxon>
        <taxon>Spiralia</taxon>
        <taxon>Lophotrochozoa</taxon>
        <taxon>Mollusca</taxon>
        <taxon>Bivalvia</taxon>
        <taxon>Autobranchia</taxon>
        <taxon>Pteriomorphia</taxon>
        <taxon>Mytilida</taxon>
        <taxon>Mytiloidea</taxon>
        <taxon>Mytilidae</taxon>
        <taxon>Mytilinae</taxon>
        <taxon>Mytilus</taxon>
    </lineage>
</organism>
<evidence type="ECO:0000256" key="1">
    <source>
        <dbReference type="SAM" id="SignalP"/>
    </source>
</evidence>
<dbReference type="EMBL" id="UYJE01007345">
    <property type="protein sequence ID" value="VDI53945.1"/>
    <property type="molecule type" value="Genomic_DNA"/>
</dbReference>
<protein>
    <submittedName>
        <fullName evidence="2">Uncharacterized protein</fullName>
    </submittedName>
</protein>
<feature type="chain" id="PRO_5032938196" evidence="1">
    <location>
        <begin position="20"/>
        <end position="142"/>
    </location>
</feature>